<feature type="transmembrane region" description="Helical" evidence="1">
    <location>
        <begin position="52"/>
        <end position="70"/>
    </location>
</feature>
<gene>
    <name evidence="2" type="ORF">QR680_004116</name>
</gene>
<dbReference type="EMBL" id="JAUCMV010000003">
    <property type="protein sequence ID" value="KAK0408708.1"/>
    <property type="molecule type" value="Genomic_DNA"/>
</dbReference>
<feature type="transmembrane region" description="Helical" evidence="1">
    <location>
        <begin position="21"/>
        <end position="40"/>
    </location>
</feature>
<name>A0AA39LT74_9BILA</name>
<comment type="caution">
    <text evidence="2">The sequence shown here is derived from an EMBL/GenBank/DDBJ whole genome shotgun (WGS) entry which is preliminary data.</text>
</comment>
<keyword evidence="1" id="KW-0812">Transmembrane</keyword>
<protein>
    <submittedName>
        <fullName evidence="2">Uncharacterized protein</fullName>
    </submittedName>
</protein>
<keyword evidence="3" id="KW-1185">Reference proteome</keyword>
<keyword evidence="1" id="KW-1133">Transmembrane helix</keyword>
<evidence type="ECO:0000313" key="2">
    <source>
        <dbReference type="EMBL" id="KAK0408708.1"/>
    </source>
</evidence>
<reference evidence="2" key="1">
    <citation type="submission" date="2023-06" db="EMBL/GenBank/DDBJ databases">
        <title>Genomic analysis of the entomopathogenic nematode Steinernema hermaphroditum.</title>
        <authorList>
            <person name="Schwarz E.M."/>
            <person name="Heppert J.K."/>
            <person name="Baniya A."/>
            <person name="Schwartz H.T."/>
            <person name="Tan C.-H."/>
            <person name="Antoshechkin I."/>
            <person name="Sternberg P.W."/>
            <person name="Goodrich-Blair H."/>
            <person name="Dillman A.R."/>
        </authorList>
    </citation>
    <scope>NUCLEOTIDE SEQUENCE</scope>
    <source>
        <strain evidence="2">PS9179</strain>
        <tissue evidence="2">Whole animal</tissue>
    </source>
</reference>
<evidence type="ECO:0000313" key="3">
    <source>
        <dbReference type="Proteomes" id="UP001175271"/>
    </source>
</evidence>
<proteinExistence type="predicted"/>
<sequence>MTVYQERSSCRQLLCIKKITILVGFSSIFLGISTGYFLFFEAIPLAYRKFHLMNGAVMAIMGGIIICGVLKRCKEAFWFFMAYQCITLFLSSLAIVFALISDADLRTFIVMFHEGIEVKKDVEGIEPRFVPGVLTYLIVMFYVVPVVFLCIALRCYFVIRGVVSSEENVVEEIAQRIERSSKCLP</sequence>
<organism evidence="2 3">
    <name type="scientific">Steinernema hermaphroditum</name>
    <dbReference type="NCBI Taxonomy" id="289476"/>
    <lineage>
        <taxon>Eukaryota</taxon>
        <taxon>Metazoa</taxon>
        <taxon>Ecdysozoa</taxon>
        <taxon>Nematoda</taxon>
        <taxon>Chromadorea</taxon>
        <taxon>Rhabditida</taxon>
        <taxon>Tylenchina</taxon>
        <taxon>Panagrolaimomorpha</taxon>
        <taxon>Strongyloidoidea</taxon>
        <taxon>Steinernematidae</taxon>
        <taxon>Steinernema</taxon>
    </lineage>
</organism>
<feature type="transmembrane region" description="Helical" evidence="1">
    <location>
        <begin position="77"/>
        <end position="100"/>
    </location>
</feature>
<keyword evidence="1" id="KW-0472">Membrane</keyword>
<dbReference type="AlphaFoldDB" id="A0AA39LT74"/>
<dbReference type="Proteomes" id="UP001175271">
    <property type="component" value="Unassembled WGS sequence"/>
</dbReference>
<evidence type="ECO:0000256" key="1">
    <source>
        <dbReference type="SAM" id="Phobius"/>
    </source>
</evidence>
<feature type="transmembrane region" description="Helical" evidence="1">
    <location>
        <begin position="133"/>
        <end position="157"/>
    </location>
</feature>
<accession>A0AA39LT74</accession>